<organism evidence="7 8">
    <name type="scientific">Yanshouia hominis</name>
    <dbReference type="NCBI Taxonomy" id="2763673"/>
    <lineage>
        <taxon>Bacteria</taxon>
        <taxon>Bacillati</taxon>
        <taxon>Bacillota</taxon>
        <taxon>Clostridia</taxon>
        <taxon>Eubacteriales</taxon>
        <taxon>Oscillospiraceae</taxon>
        <taxon>Yanshouia</taxon>
    </lineage>
</organism>
<dbReference type="RefSeq" id="WP_262399202.1">
    <property type="nucleotide sequence ID" value="NZ_JACRTB010000005.1"/>
</dbReference>
<gene>
    <name evidence="7" type="ORF">H8717_04005</name>
</gene>
<sequence length="138" mass="15494">MAEGYRTRQRTLVLSLLKRLGDRHLTAEEISRYLAEEGNPVGKATVYRCLDRLVEQGTVRKFPLGEGESACYQYQAGECHFHYHLKCACCGALLHLECSYIDGMAEHLKATHGFLLDPSKIVLYGLCGKCAAEKKEKL</sequence>
<keyword evidence="4" id="KW-0805">Transcription regulation</keyword>
<evidence type="ECO:0000256" key="1">
    <source>
        <dbReference type="ARBA" id="ARBA00007957"/>
    </source>
</evidence>
<dbReference type="PANTHER" id="PTHR33202">
    <property type="entry name" value="ZINC UPTAKE REGULATION PROTEIN"/>
    <property type="match status" value="1"/>
</dbReference>
<keyword evidence="5" id="KW-0238">DNA-binding</keyword>
<evidence type="ECO:0000256" key="4">
    <source>
        <dbReference type="ARBA" id="ARBA00023015"/>
    </source>
</evidence>
<dbReference type="InterPro" id="IPR036390">
    <property type="entry name" value="WH_DNA-bd_sf"/>
</dbReference>
<dbReference type="InterPro" id="IPR043135">
    <property type="entry name" value="Fur_C"/>
</dbReference>
<dbReference type="Proteomes" id="UP000658131">
    <property type="component" value="Unassembled WGS sequence"/>
</dbReference>
<protein>
    <submittedName>
        <fullName evidence="7">Transcriptional repressor</fullName>
    </submittedName>
</protein>
<dbReference type="CDD" id="cd07153">
    <property type="entry name" value="Fur_like"/>
    <property type="match status" value="1"/>
</dbReference>
<dbReference type="Gene3D" id="3.30.1490.190">
    <property type="match status" value="1"/>
</dbReference>
<dbReference type="Gene3D" id="1.10.10.10">
    <property type="entry name" value="Winged helix-like DNA-binding domain superfamily/Winged helix DNA-binding domain"/>
    <property type="match status" value="1"/>
</dbReference>
<dbReference type="InterPro" id="IPR036388">
    <property type="entry name" value="WH-like_DNA-bd_sf"/>
</dbReference>
<dbReference type="InterPro" id="IPR002481">
    <property type="entry name" value="FUR"/>
</dbReference>
<keyword evidence="6" id="KW-0804">Transcription</keyword>
<comment type="similarity">
    <text evidence="1">Belongs to the Fur family.</text>
</comment>
<name>A0ABR7NIW2_9FIRM</name>
<evidence type="ECO:0000313" key="8">
    <source>
        <dbReference type="Proteomes" id="UP000658131"/>
    </source>
</evidence>
<comment type="caution">
    <text evidence="7">The sequence shown here is derived from an EMBL/GenBank/DDBJ whole genome shotgun (WGS) entry which is preliminary data.</text>
</comment>
<evidence type="ECO:0000256" key="6">
    <source>
        <dbReference type="ARBA" id="ARBA00023163"/>
    </source>
</evidence>
<reference evidence="7 8" key="1">
    <citation type="submission" date="2020-08" db="EMBL/GenBank/DDBJ databases">
        <title>Genome public.</title>
        <authorList>
            <person name="Liu C."/>
            <person name="Sun Q."/>
        </authorList>
    </citation>
    <scope>NUCLEOTIDE SEQUENCE [LARGE SCALE GENOMIC DNA]</scope>
    <source>
        <strain evidence="7 8">BX1</strain>
    </source>
</reference>
<dbReference type="Pfam" id="PF01475">
    <property type="entry name" value="FUR"/>
    <property type="match status" value="1"/>
</dbReference>
<evidence type="ECO:0000256" key="2">
    <source>
        <dbReference type="ARBA" id="ARBA00022491"/>
    </source>
</evidence>
<dbReference type="PANTHER" id="PTHR33202:SF7">
    <property type="entry name" value="FERRIC UPTAKE REGULATION PROTEIN"/>
    <property type="match status" value="1"/>
</dbReference>
<dbReference type="EMBL" id="JACRTB010000005">
    <property type="protein sequence ID" value="MBC8575578.1"/>
    <property type="molecule type" value="Genomic_DNA"/>
</dbReference>
<evidence type="ECO:0000313" key="7">
    <source>
        <dbReference type="EMBL" id="MBC8575578.1"/>
    </source>
</evidence>
<keyword evidence="2" id="KW-0678">Repressor</keyword>
<keyword evidence="8" id="KW-1185">Reference proteome</keyword>
<accession>A0ABR7NIW2</accession>
<evidence type="ECO:0000256" key="3">
    <source>
        <dbReference type="ARBA" id="ARBA00022833"/>
    </source>
</evidence>
<keyword evidence="3" id="KW-0862">Zinc</keyword>
<evidence type="ECO:0000256" key="5">
    <source>
        <dbReference type="ARBA" id="ARBA00023125"/>
    </source>
</evidence>
<dbReference type="SUPFAM" id="SSF46785">
    <property type="entry name" value="Winged helix' DNA-binding domain"/>
    <property type="match status" value="1"/>
</dbReference>
<proteinExistence type="inferred from homology"/>